<comment type="caution">
    <text evidence="2">The sequence shown here is derived from an EMBL/GenBank/DDBJ whole genome shotgun (WGS) entry which is preliminary data.</text>
</comment>
<organism evidence="2 3">
    <name type="scientific">Orchesella dallaii</name>
    <dbReference type="NCBI Taxonomy" id="48710"/>
    <lineage>
        <taxon>Eukaryota</taxon>
        <taxon>Metazoa</taxon>
        <taxon>Ecdysozoa</taxon>
        <taxon>Arthropoda</taxon>
        <taxon>Hexapoda</taxon>
        <taxon>Collembola</taxon>
        <taxon>Entomobryomorpha</taxon>
        <taxon>Entomobryoidea</taxon>
        <taxon>Orchesellidae</taxon>
        <taxon>Orchesellinae</taxon>
        <taxon>Orchesella</taxon>
    </lineage>
</organism>
<feature type="compositionally biased region" description="Basic and acidic residues" evidence="1">
    <location>
        <begin position="47"/>
        <end position="62"/>
    </location>
</feature>
<keyword evidence="3" id="KW-1185">Reference proteome</keyword>
<dbReference type="EMBL" id="CAXLJM020000045">
    <property type="protein sequence ID" value="CAL8110455.1"/>
    <property type="molecule type" value="Genomic_DNA"/>
</dbReference>
<accession>A0ABP1QV79</accession>
<name>A0ABP1QV79_9HEXA</name>
<protein>
    <submittedName>
        <fullName evidence="2">Uncharacterized protein</fullName>
    </submittedName>
</protein>
<evidence type="ECO:0000313" key="2">
    <source>
        <dbReference type="EMBL" id="CAL8110455.1"/>
    </source>
</evidence>
<evidence type="ECO:0000313" key="3">
    <source>
        <dbReference type="Proteomes" id="UP001642540"/>
    </source>
</evidence>
<proteinExistence type="predicted"/>
<dbReference type="Proteomes" id="UP001642540">
    <property type="component" value="Unassembled WGS sequence"/>
</dbReference>
<feature type="region of interest" description="Disordered" evidence="1">
    <location>
        <begin position="47"/>
        <end position="66"/>
    </location>
</feature>
<sequence>MHRRVNRRPKLKLEDRPTSASNTNNKNNERHVIKMCISFMHNVYQEHTQHDASPEASKEKALTNRKPTCTTGAEVLCLKNRHSRDLHVPIDTYQN</sequence>
<evidence type="ECO:0000256" key="1">
    <source>
        <dbReference type="SAM" id="MobiDB-lite"/>
    </source>
</evidence>
<gene>
    <name evidence="2" type="ORF">ODALV1_LOCUS14265</name>
</gene>
<feature type="compositionally biased region" description="Basic residues" evidence="1">
    <location>
        <begin position="1"/>
        <end position="10"/>
    </location>
</feature>
<feature type="region of interest" description="Disordered" evidence="1">
    <location>
        <begin position="1"/>
        <end position="29"/>
    </location>
</feature>
<reference evidence="2 3" key="1">
    <citation type="submission" date="2024-08" db="EMBL/GenBank/DDBJ databases">
        <authorList>
            <person name="Cucini C."/>
            <person name="Frati F."/>
        </authorList>
    </citation>
    <scope>NUCLEOTIDE SEQUENCE [LARGE SCALE GENOMIC DNA]</scope>
</reference>